<evidence type="ECO:0000313" key="1">
    <source>
        <dbReference type="EMBL" id="SAL67215.1"/>
    </source>
</evidence>
<organism evidence="1 2">
    <name type="scientific">Caballeronia udeis</name>
    <dbReference type="NCBI Taxonomy" id="1232866"/>
    <lineage>
        <taxon>Bacteria</taxon>
        <taxon>Pseudomonadati</taxon>
        <taxon>Pseudomonadota</taxon>
        <taxon>Betaproteobacteria</taxon>
        <taxon>Burkholderiales</taxon>
        <taxon>Burkholderiaceae</taxon>
        <taxon>Caballeronia</taxon>
    </lineage>
</organism>
<dbReference type="GO" id="GO:0003677">
    <property type="term" value="F:DNA binding"/>
    <property type="evidence" value="ECO:0007669"/>
    <property type="project" value="InterPro"/>
</dbReference>
<dbReference type="OrthoDB" id="9800877at2"/>
<dbReference type="GO" id="GO:0006313">
    <property type="term" value="P:DNA transposition"/>
    <property type="evidence" value="ECO:0007669"/>
    <property type="project" value="InterPro"/>
</dbReference>
<dbReference type="Proteomes" id="UP000054683">
    <property type="component" value="Unassembled WGS sequence"/>
</dbReference>
<gene>
    <name evidence="1" type="ORF">AWB69_07677</name>
</gene>
<dbReference type="InterPro" id="IPR009057">
    <property type="entry name" value="Homeodomain-like_sf"/>
</dbReference>
<name>A0A158JEY4_9BURK</name>
<dbReference type="Pfam" id="PF01527">
    <property type="entry name" value="HTH_Tnp_1"/>
    <property type="match status" value="1"/>
</dbReference>
<sequence>MHTISQDIPTGRTRRTYSTSFKSELIEQCRQVGVSCSAVAISHSLNPNVLRRWIKEAADPSDAALPAPKPVDVELKPAFVALPMTVPTPQAPDAAQVNVRIDIQRNGTTVSVLWPHFCLSDSAAWVREVLR</sequence>
<dbReference type="RefSeq" id="WP_075644056.1">
    <property type="nucleotide sequence ID" value="NZ_FCOK02000083.1"/>
</dbReference>
<dbReference type="GO" id="GO:0004803">
    <property type="term" value="F:transposase activity"/>
    <property type="evidence" value="ECO:0007669"/>
    <property type="project" value="InterPro"/>
</dbReference>
<dbReference type="InterPro" id="IPR002514">
    <property type="entry name" value="Transposase_8"/>
</dbReference>
<protein>
    <submittedName>
        <fullName evidence="1">Transposase</fullName>
    </submittedName>
</protein>
<dbReference type="SUPFAM" id="SSF46689">
    <property type="entry name" value="Homeodomain-like"/>
    <property type="match status" value="1"/>
</dbReference>
<dbReference type="EMBL" id="FCOK02000083">
    <property type="protein sequence ID" value="SAL67215.1"/>
    <property type="molecule type" value="Genomic_DNA"/>
</dbReference>
<proteinExistence type="predicted"/>
<accession>A0A158JEY4</accession>
<dbReference type="AlphaFoldDB" id="A0A158JEY4"/>
<evidence type="ECO:0000313" key="2">
    <source>
        <dbReference type="Proteomes" id="UP000054683"/>
    </source>
</evidence>
<reference evidence="1 2" key="1">
    <citation type="submission" date="2016-01" db="EMBL/GenBank/DDBJ databases">
        <authorList>
            <person name="Oliw E.H."/>
        </authorList>
    </citation>
    <scope>NUCLEOTIDE SEQUENCE [LARGE SCALE GENOMIC DNA]</scope>
    <source>
        <strain evidence="1">LMG 27134</strain>
    </source>
</reference>